<dbReference type="Proteomes" id="UP001176961">
    <property type="component" value="Unassembled WGS sequence"/>
</dbReference>
<protein>
    <recommendedName>
        <fullName evidence="2">SCP domain-containing protein</fullName>
    </recommendedName>
</protein>
<keyword evidence="4" id="KW-1185">Reference proteome</keyword>
<dbReference type="AlphaFoldDB" id="A0AA36GNT3"/>
<name>A0AA36GNT3_CYLNA</name>
<evidence type="ECO:0000259" key="2">
    <source>
        <dbReference type="SMART" id="SM00198"/>
    </source>
</evidence>
<comment type="caution">
    <text evidence="3">The sequence shown here is derived from an EMBL/GenBank/DDBJ whole genome shotgun (WGS) entry which is preliminary data.</text>
</comment>
<dbReference type="InterPro" id="IPR014044">
    <property type="entry name" value="CAP_dom"/>
</dbReference>
<evidence type="ECO:0000256" key="1">
    <source>
        <dbReference type="SAM" id="SignalP"/>
    </source>
</evidence>
<proteinExistence type="predicted"/>
<accession>A0AA36GNT3</accession>
<feature type="domain" description="SCP" evidence="2">
    <location>
        <begin position="41"/>
        <end position="189"/>
    </location>
</feature>
<gene>
    <name evidence="3" type="ORF">CYNAS_LOCUS7568</name>
</gene>
<dbReference type="InterPro" id="IPR035940">
    <property type="entry name" value="CAP_sf"/>
</dbReference>
<feature type="signal peptide" evidence="1">
    <location>
        <begin position="1"/>
        <end position="23"/>
    </location>
</feature>
<reference evidence="3" key="1">
    <citation type="submission" date="2023-07" db="EMBL/GenBank/DDBJ databases">
        <authorList>
            <consortium name="CYATHOMIX"/>
        </authorList>
    </citation>
    <scope>NUCLEOTIDE SEQUENCE</scope>
    <source>
        <strain evidence="3">N/A</strain>
    </source>
</reference>
<feature type="chain" id="PRO_5041443274" description="SCP domain-containing protein" evidence="1">
    <location>
        <begin position="24"/>
        <end position="232"/>
    </location>
</feature>
<dbReference type="EMBL" id="CATQJL010000112">
    <property type="protein sequence ID" value="CAJ0595585.1"/>
    <property type="molecule type" value="Genomic_DNA"/>
</dbReference>
<dbReference type="CDD" id="cd05380">
    <property type="entry name" value="CAP_euk"/>
    <property type="match status" value="1"/>
</dbReference>
<dbReference type="Pfam" id="PF00188">
    <property type="entry name" value="CAP"/>
    <property type="match status" value="1"/>
</dbReference>
<keyword evidence="1" id="KW-0732">Signal</keyword>
<organism evidence="3 4">
    <name type="scientific">Cylicocyclus nassatus</name>
    <name type="common">Nematode worm</name>
    <dbReference type="NCBI Taxonomy" id="53992"/>
    <lineage>
        <taxon>Eukaryota</taxon>
        <taxon>Metazoa</taxon>
        <taxon>Ecdysozoa</taxon>
        <taxon>Nematoda</taxon>
        <taxon>Chromadorea</taxon>
        <taxon>Rhabditida</taxon>
        <taxon>Rhabditina</taxon>
        <taxon>Rhabditomorpha</taxon>
        <taxon>Strongyloidea</taxon>
        <taxon>Strongylidae</taxon>
        <taxon>Cylicocyclus</taxon>
    </lineage>
</organism>
<evidence type="ECO:0000313" key="3">
    <source>
        <dbReference type="EMBL" id="CAJ0595585.1"/>
    </source>
</evidence>
<evidence type="ECO:0000313" key="4">
    <source>
        <dbReference type="Proteomes" id="UP001176961"/>
    </source>
</evidence>
<dbReference type="SMART" id="SM00198">
    <property type="entry name" value="SCP"/>
    <property type="match status" value="1"/>
</dbReference>
<sequence>MELLLVVATHLLLLFSSITYTNAENIECTGFGLPSSSPSKADRGKMLDVFNKVRENIVNEKDLEKQYLKKAKNMYKLFWDCGMEKQLTDAINPAKAKLTLTTNYAQNYAIFAKSLLASKNPEGYSMMAETEWFNQVAYVGGLDKNQTYKGGLDFFANMVNAKATKVACAYKEDATNTYIHYSCIFNVKPVKGQSIYERGTPCTKDSKCTTYPGSTCNATTKLCEYLGIVVPA</sequence>
<dbReference type="Gene3D" id="3.40.33.10">
    <property type="entry name" value="CAP"/>
    <property type="match status" value="1"/>
</dbReference>
<dbReference type="SUPFAM" id="SSF55797">
    <property type="entry name" value="PR-1-like"/>
    <property type="match status" value="1"/>
</dbReference>